<comment type="caution">
    <text evidence="3">The sequence shown here is derived from an EMBL/GenBank/DDBJ whole genome shotgun (WGS) entry which is preliminary data.</text>
</comment>
<dbReference type="RefSeq" id="WP_076320766.1">
    <property type="nucleotide sequence ID" value="NZ_MRTF01000001.1"/>
</dbReference>
<dbReference type="STRING" id="1401.BK123_02100"/>
<feature type="chain" id="PRO_5012661110" description="DUF4352 domain-containing protein" evidence="2">
    <location>
        <begin position="24"/>
        <end position="188"/>
    </location>
</feature>
<organism evidence="3 4">
    <name type="scientific">Paenibacillus lautus</name>
    <name type="common">Bacillus lautus</name>
    <dbReference type="NCBI Taxonomy" id="1401"/>
    <lineage>
        <taxon>Bacteria</taxon>
        <taxon>Bacillati</taxon>
        <taxon>Bacillota</taxon>
        <taxon>Bacilli</taxon>
        <taxon>Bacillales</taxon>
        <taxon>Paenibacillaceae</taxon>
        <taxon>Paenibacillus</taxon>
    </lineage>
</organism>
<reference evidence="3 4" key="1">
    <citation type="submission" date="2016-11" db="EMBL/GenBank/DDBJ databases">
        <title>Paenibacillus species isolates.</title>
        <authorList>
            <person name="Beno S.M."/>
        </authorList>
    </citation>
    <scope>NUCLEOTIDE SEQUENCE [LARGE SCALE GENOMIC DNA]</scope>
    <source>
        <strain evidence="3 4">FSL F4-0100</strain>
    </source>
</reference>
<protein>
    <recommendedName>
        <fullName evidence="5">DUF4352 domain-containing protein</fullName>
    </recommendedName>
</protein>
<name>A0A1R1B8M6_PAELA</name>
<evidence type="ECO:0000313" key="3">
    <source>
        <dbReference type="EMBL" id="OME96402.1"/>
    </source>
</evidence>
<feature type="compositionally biased region" description="Acidic residues" evidence="1">
    <location>
        <begin position="58"/>
        <end position="71"/>
    </location>
</feature>
<keyword evidence="2" id="KW-0732">Signal</keyword>
<dbReference type="Proteomes" id="UP000187074">
    <property type="component" value="Unassembled WGS sequence"/>
</dbReference>
<feature type="region of interest" description="Disordered" evidence="1">
    <location>
        <begin position="24"/>
        <end position="83"/>
    </location>
</feature>
<dbReference type="OrthoDB" id="2610068at2"/>
<evidence type="ECO:0000313" key="4">
    <source>
        <dbReference type="Proteomes" id="UP000187074"/>
    </source>
</evidence>
<gene>
    <name evidence="3" type="ORF">BK123_02100</name>
</gene>
<accession>A0A1R1B8M6</accession>
<dbReference type="EMBL" id="MRTF01000001">
    <property type="protein sequence ID" value="OME96402.1"/>
    <property type="molecule type" value="Genomic_DNA"/>
</dbReference>
<dbReference type="AlphaFoldDB" id="A0A1R1B8M6"/>
<sequence>MNNKKYIYLISALLVLLLTSACGAPSGTESPATQTGTPVETDQGNAVDPETPAASQDGTDDSAESESDQEGTEAAKEPDKDQQILIVIDQTPKPITGSSFDFAVKQVPEGYSLSEMQWKSDTTEIKSTWQEAIEHGQTGEDGFYFSGNGQFSGFIYPDEMKGEEGQVMFRFIDEQGHELTWEKKLTLK</sequence>
<dbReference type="PROSITE" id="PS51257">
    <property type="entry name" value="PROKAR_LIPOPROTEIN"/>
    <property type="match status" value="1"/>
</dbReference>
<feature type="compositionally biased region" description="Basic and acidic residues" evidence="1">
    <location>
        <begin position="73"/>
        <end position="82"/>
    </location>
</feature>
<feature type="signal peptide" evidence="2">
    <location>
        <begin position="1"/>
        <end position="23"/>
    </location>
</feature>
<evidence type="ECO:0000256" key="2">
    <source>
        <dbReference type="SAM" id="SignalP"/>
    </source>
</evidence>
<evidence type="ECO:0000256" key="1">
    <source>
        <dbReference type="SAM" id="MobiDB-lite"/>
    </source>
</evidence>
<evidence type="ECO:0008006" key="5">
    <source>
        <dbReference type="Google" id="ProtNLM"/>
    </source>
</evidence>
<feature type="compositionally biased region" description="Polar residues" evidence="1">
    <location>
        <begin position="27"/>
        <end position="44"/>
    </location>
</feature>
<proteinExistence type="predicted"/>